<evidence type="ECO:0000313" key="3">
    <source>
        <dbReference type="EMBL" id="KAJ8725986.1"/>
    </source>
</evidence>
<reference evidence="3" key="1">
    <citation type="submission" date="2023-03" db="EMBL/GenBank/DDBJ databases">
        <title>Chromosome-level genomes of two armyworms, Mythimna separata and Mythimna loreyi, provide insights into the biosynthesis and reception of sex pheromones.</title>
        <authorList>
            <person name="Zhao H."/>
        </authorList>
    </citation>
    <scope>NUCLEOTIDE SEQUENCE</scope>
    <source>
        <strain evidence="3">BeijingLab</strain>
        <tissue evidence="3">Pupa</tissue>
    </source>
</reference>
<name>A0AAD7YS05_MYTSE</name>
<keyword evidence="2" id="KW-0732">Signal</keyword>
<sequence length="581" mass="65191">MSRAALVVLAALAHRAALADQLCDTMQYGNETNMVLNRGVLRVEPGSFTLEISEPQICSELYGQKAVGLKVTACDEGQAPRVMLLDAAHGVVVRAASPAHTAFVYVTMYCSAPRSDGDADPDPAPTTDSAPDSEGGAPVFETRLAAPFDYMPDTSSAPKRPKDKRPNQLANVLGDPTPKWQQLPEKRPYSPFLNLRSLLDKETRRSVSRVLNRRFADYNAYDDPLSLHWTDEPTVSNSYYPPESESPHTDSFSYEGSHPSVGHNRQSKSAIKHDSKKQTRYVPPIHEEDPALLLQWKKDNQQAPLPKLLLLLQDQEYPAPAQTKCSEHSAEEAEPWWPDPATNNDIVEGEMPPDYTTDYTADDSDAFSYIQAEEPSPHHAPEYNPPPLTERPPPRVHNSLSWIKTSNAAPHKSPMKMKHTGTTQRHEVLHDRTWAVYPENYYPSKPNLPQGPAYLPNPMPEPYYPSESYGPPARPYQPAPYYSEPDYHSMPYIPPAHHAPPKHHYPARPHQLSKPHYPQESHYVSEAHAHSKSHVYAKPHRALKAKGAAEQSESSSPWNFLSELLLSHPTFRDSTHVIRIR</sequence>
<feature type="region of interest" description="Disordered" evidence="1">
    <location>
        <begin position="238"/>
        <end position="280"/>
    </location>
</feature>
<dbReference type="EMBL" id="JARGEI010000009">
    <property type="protein sequence ID" value="KAJ8725986.1"/>
    <property type="molecule type" value="Genomic_DNA"/>
</dbReference>
<feature type="signal peptide" evidence="2">
    <location>
        <begin position="1"/>
        <end position="19"/>
    </location>
</feature>
<proteinExistence type="predicted"/>
<feature type="region of interest" description="Disordered" evidence="1">
    <location>
        <begin position="114"/>
        <end position="185"/>
    </location>
</feature>
<feature type="region of interest" description="Disordered" evidence="1">
    <location>
        <begin position="372"/>
        <end position="395"/>
    </location>
</feature>
<accession>A0AAD7YS05</accession>
<evidence type="ECO:0000256" key="1">
    <source>
        <dbReference type="SAM" id="MobiDB-lite"/>
    </source>
</evidence>
<gene>
    <name evidence="3" type="ORF">PYW07_000684</name>
</gene>
<dbReference type="Proteomes" id="UP001231518">
    <property type="component" value="Chromosome 10"/>
</dbReference>
<comment type="caution">
    <text evidence="3">The sequence shown here is derived from an EMBL/GenBank/DDBJ whole genome shotgun (WGS) entry which is preliminary data.</text>
</comment>
<protein>
    <submittedName>
        <fullName evidence="3">Uncharacterized protein</fullName>
    </submittedName>
</protein>
<organism evidence="3 4">
    <name type="scientific">Mythimna separata</name>
    <name type="common">Oriental armyworm</name>
    <name type="synonym">Pseudaletia separata</name>
    <dbReference type="NCBI Taxonomy" id="271217"/>
    <lineage>
        <taxon>Eukaryota</taxon>
        <taxon>Metazoa</taxon>
        <taxon>Ecdysozoa</taxon>
        <taxon>Arthropoda</taxon>
        <taxon>Hexapoda</taxon>
        <taxon>Insecta</taxon>
        <taxon>Pterygota</taxon>
        <taxon>Neoptera</taxon>
        <taxon>Endopterygota</taxon>
        <taxon>Lepidoptera</taxon>
        <taxon>Glossata</taxon>
        <taxon>Ditrysia</taxon>
        <taxon>Noctuoidea</taxon>
        <taxon>Noctuidae</taxon>
        <taxon>Noctuinae</taxon>
        <taxon>Hadenini</taxon>
        <taxon>Mythimna</taxon>
    </lineage>
</organism>
<dbReference type="AlphaFoldDB" id="A0AAD7YS05"/>
<feature type="chain" id="PRO_5042162455" evidence="2">
    <location>
        <begin position="20"/>
        <end position="581"/>
    </location>
</feature>
<evidence type="ECO:0000256" key="2">
    <source>
        <dbReference type="SAM" id="SignalP"/>
    </source>
</evidence>
<keyword evidence="4" id="KW-1185">Reference proteome</keyword>
<evidence type="ECO:0000313" key="4">
    <source>
        <dbReference type="Proteomes" id="UP001231518"/>
    </source>
</evidence>